<feature type="compositionally biased region" description="Pro residues" evidence="5">
    <location>
        <begin position="467"/>
        <end position="476"/>
    </location>
</feature>
<feature type="transmembrane region" description="Helical" evidence="6">
    <location>
        <begin position="236"/>
        <end position="253"/>
    </location>
</feature>
<feature type="transmembrane region" description="Helical" evidence="6">
    <location>
        <begin position="319"/>
        <end position="340"/>
    </location>
</feature>
<dbReference type="CDD" id="cd17477">
    <property type="entry name" value="MFS_YcaD_like"/>
    <property type="match status" value="1"/>
</dbReference>
<keyword evidence="3 6" id="KW-1133">Transmembrane helix</keyword>
<dbReference type="InterPro" id="IPR047200">
    <property type="entry name" value="MFS_YcaD-like"/>
</dbReference>
<dbReference type="PANTHER" id="PTHR23521">
    <property type="entry name" value="TRANSPORTER MFS SUPERFAMILY"/>
    <property type="match status" value="1"/>
</dbReference>
<dbReference type="Proteomes" id="UP001626537">
    <property type="component" value="Chromosome"/>
</dbReference>
<keyword evidence="9" id="KW-1185">Reference proteome</keyword>
<dbReference type="Gene3D" id="1.20.1250.20">
    <property type="entry name" value="MFS general substrate transporter like domains"/>
    <property type="match status" value="2"/>
</dbReference>
<protein>
    <submittedName>
        <fullName evidence="8">MFS transporter</fullName>
    </submittedName>
</protein>
<organism evidence="8 9">
    <name type="scientific">Congregibacter variabilis</name>
    <dbReference type="NCBI Taxonomy" id="3081200"/>
    <lineage>
        <taxon>Bacteria</taxon>
        <taxon>Pseudomonadati</taxon>
        <taxon>Pseudomonadota</taxon>
        <taxon>Gammaproteobacteria</taxon>
        <taxon>Cellvibrionales</taxon>
        <taxon>Halieaceae</taxon>
        <taxon>Congregibacter</taxon>
    </lineage>
</organism>
<feature type="transmembrane region" description="Helical" evidence="6">
    <location>
        <begin position="352"/>
        <end position="369"/>
    </location>
</feature>
<dbReference type="RefSeq" id="WP_407346582.1">
    <property type="nucleotide sequence ID" value="NZ_CP136864.1"/>
</dbReference>
<evidence type="ECO:0000256" key="2">
    <source>
        <dbReference type="ARBA" id="ARBA00022692"/>
    </source>
</evidence>
<feature type="transmembrane region" description="Helical" evidence="6">
    <location>
        <begin position="42"/>
        <end position="60"/>
    </location>
</feature>
<evidence type="ECO:0000313" key="9">
    <source>
        <dbReference type="Proteomes" id="UP001626537"/>
    </source>
</evidence>
<feature type="transmembrane region" description="Helical" evidence="6">
    <location>
        <begin position="72"/>
        <end position="89"/>
    </location>
</feature>
<accession>A0ABZ0HYU6</accession>
<evidence type="ECO:0000256" key="6">
    <source>
        <dbReference type="SAM" id="Phobius"/>
    </source>
</evidence>
<feature type="compositionally biased region" description="Low complexity" evidence="5">
    <location>
        <begin position="456"/>
        <end position="466"/>
    </location>
</feature>
<evidence type="ECO:0000313" key="8">
    <source>
        <dbReference type="EMBL" id="WOJ92015.1"/>
    </source>
</evidence>
<reference evidence="8 9" key="1">
    <citation type="submission" date="2023-10" db="EMBL/GenBank/DDBJ databases">
        <title>Two novel species belonging to the OM43/NOR5 clade.</title>
        <authorList>
            <person name="Park M."/>
        </authorList>
    </citation>
    <scope>NUCLEOTIDE SEQUENCE [LARGE SCALE GENOMIC DNA]</scope>
    <source>
        <strain evidence="8 9">IMCC43200</strain>
    </source>
</reference>
<dbReference type="PANTHER" id="PTHR23521:SF3">
    <property type="entry name" value="MFS TRANSPORTER"/>
    <property type="match status" value="1"/>
</dbReference>
<gene>
    <name evidence="8" type="ORF">R0135_09470</name>
</gene>
<name>A0ABZ0HYU6_9GAMM</name>
<comment type="subcellular location">
    <subcellularLocation>
        <location evidence="1">Membrane</location>
    </subcellularLocation>
</comment>
<evidence type="ECO:0000256" key="1">
    <source>
        <dbReference type="ARBA" id="ARBA00004370"/>
    </source>
</evidence>
<proteinExistence type="predicted"/>
<dbReference type="PROSITE" id="PS50850">
    <property type="entry name" value="MFS"/>
    <property type="match status" value="1"/>
</dbReference>
<feature type="transmembrane region" description="Helical" evidence="6">
    <location>
        <begin position="95"/>
        <end position="118"/>
    </location>
</feature>
<dbReference type="InterPro" id="IPR005828">
    <property type="entry name" value="MFS_sugar_transport-like"/>
</dbReference>
<keyword evidence="4 6" id="KW-0472">Membrane</keyword>
<dbReference type="InterPro" id="IPR020846">
    <property type="entry name" value="MFS_dom"/>
</dbReference>
<dbReference type="SUPFAM" id="SSF103473">
    <property type="entry name" value="MFS general substrate transporter"/>
    <property type="match status" value="1"/>
</dbReference>
<feature type="transmembrane region" description="Helical" evidence="6">
    <location>
        <begin position="161"/>
        <end position="181"/>
    </location>
</feature>
<feature type="region of interest" description="Disordered" evidence="5">
    <location>
        <begin position="413"/>
        <end position="476"/>
    </location>
</feature>
<feature type="transmembrane region" description="Helical" evidence="6">
    <location>
        <begin position="288"/>
        <end position="307"/>
    </location>
</feature>
<evidence type="ECO:0000259" key="7">
    <source>
        <dbReference type="PROSITE" id="PS50850"/>
    </source>
</evidence>
<feature type="domain" description="Major facilitator superfamily (MFS) profile" evidence="7">
    <location>
        <begin position="1"/>
        <end position="376"/>
    </location>
</feature>
<dbReference type="InterPro" id="IPR036259">
    <property type="entry name" value="MFS_trans_sf"/>
</dbReference>
<feature type="transmembrane region" description="Helical" evidence="6">
    <location>
        <begin position="201"/>
        <end position="224"/>
    </location>
</feature>
<evidence type="ECO:0000256" key="3">
    <source>
        <dbReference type="ARBA" id="ARBA00022989"/>
    </source>
</evidence>
<evidence type="ECO:0000256" key="4">
    <source>
        <dbReference type="ARBA" id="ARBA00023136"/>
    </source>
</evidence>
<dbReference type="Pfam" id="PF07690">
    <property type="entry name" value="MFS_1"/>
    <property type="match status" value="1"/>
</dbReference>
<dbReference type="Pfam" id="PF00083">
    <property type="entry name" value="Sugar_tr"/>
    <property type="match status" value="1"/>
</dbReference>
<keyword evidence="2 6" id="KW-0812">Transmembrane</keyword>
<dbReference type="EMBL" id="CP136864">
    <property type="protein sequence ID" value="WOJ92015.1"/>
    <property type="molecule type" value="Genomic_DNA"/>
</dbReference>
<evidence type="ECO:0000256" key="5">
    <source>
        <dbReference type="SAM" id="MobiDB-lite"/>
    </source>
</evidence>
<sequence>MAALLTLTSLLLSVALLLVGHGMQLTLLPLRAAALGHSDLQIALGGSAYFLGFIAGCLVVPRLIARAGHIRSFAVLASAMTSVLLVLGLSDDWWIWAGLRFAIGFFICGLYSVIESWLNDQATEENRGQVLSIYTFLVLISMALGQQLINASPIASSTPFMVLAAIIALSTIPVSMTRKLAPAPIESTRTRIRLLLSRSPLAVTGALLSGAVTGAFWTLGAVFARRSLDSLSETTLFMSAAIFGGALLQYPFGWLSDRVGRQNTMLLLVCLAALSSASVALATTTEMLLGAIFFFGATTMPIYSMALATAADNSLRHEFVEVGTSVLLLNAVGAVLAPLALGQLMEMGDPSWLFWGCSGLSVLAALVVLGQRGRTATVDDVVPFSAAASDMAPTSFDMDPRAPEDAEGDLAPAEETLSVLDSLDESSAQEPQKVDDQPVGIGLRFRDDQAQDQEESPLSGAAAAPSPSDPKSPDPS</sequence>
<feature type="transmembrane region" description="Helical" evidence="6">
    <location>
        <begin position="265"/>
        <end position="282"/>
    </location>
</feature>
<dbReference type="InterPro" id="IPR011701">
    <property type="entry name" value="MFS"/>
</dbReference>
<feature type="transmembrane region" description="Helical" evidence="6">
    <location>
        <begin position="130"/>
        <end position="149"/>
    </location>
</feature>